<name>A0A3P4ANI7_THETH</name>
<feature type="domain" description="Bacillithiol biosynthesis BshC N-terminal Rossmann-like" evidence="3">
    <location>
        <begin position="28"/>
        <end position="328"/>
    </location>
</feature>
<protein>
    <submittedName>
        <fullName evidence="5">Cysteine ligase BshC</fullName>
    </submittedName>
</protein>
<sequence>MEAACLVRRLGLPQGEEALRARLRRPGHPRLREALAAYLKRLQAPEEAFRALERLEVGAVVTGQQAGLLGGPALTFYKAHTALCLADRAGAAGVFWVASQDHDVEEVRHLHLLRDEVPETLSLDLPPLPSGRIPLAPHRERLRAFLGPWAQDYRLGYALEAETLSEFFARVLLAFLGERGLVPFDPMAEELAPLFLEALERELSDPLGSAEAINREAERIRALGGKPPLRRKPGATNLFLETDQRRLLFYEGGVFTDGVRRYTAKELWEIARADPSRLTPAAGLRPVFQDLVLPTAGFVVGPNELRYVAELSGVYARYGLAMPALFLRAFGVVVEPPVRRILEKYRLDPWAFVDEGEAAFLRAAEAWLAPFRAFRDRVEGLLQEASRLVEEAEALEPNLVRPLRRFRARVRGEAERLRRKLLAAQTARDEVLARHLGRLKVHLLPFGLPQERVYPYAMYALRHGEALRCLAEAPWEGRVALYLG</sequence>
<evidence type="ECO:0000259" key="3">
    <source>
        <dbReference type="Pfam" id="PF10079"/>
    </source>
</evidence>
<dbReference type="AlphaFoldDB" id="A0A3P4ANI7"/>
<organism evidence="5 6">
    <name type="scientific">Thermus thermophilus</name>
    <dbReference type="NCBI Taxonomy" id="274"/>
    <lineage>
        <taxon>Bacteria</taxon>
        <taxon>Thermotogati</taxon>
        <taxon>Deinococcota</taxon>
        <taxon>Deinococci</taxon>
        <taxon>Thermales</taxon>
        <taxon>Thermaceae</taxon>
        <taxon>Thermus</taxon>
    </lineage>
</organism>
<dbReference type="Pfam" id="PF10079">
    <property type="entry name" value="Rossmann-like_BshC"/>
    <property type="match status" value="1"/>
</dbReference>
<reference evidence="5 6" key="1">
    <citation type="submission" date="2018-10" db="EMBL/GenBank/DDBJ databases">
        <authorList>
            <person name="Peiro R."/>
            <person name="Begona"/>
            <person name="Cbmso G."/>
            <person name="Lopez M."/>
            <person name="Gonzalez S."/>
            <person name="Sacristan E."/>
            <person name="Castillo E."/>
        </authorList>
    </citation>
    <scope>NUCLEOTIDE SEQUENCE [LARGE SCALE GENOMIC DNA]</scope>
    <source>
        <strain evidence="5">TTHNAR1</strain>
    </source>
</reference>
<dbReference type="Pfam" id="PF24850">
    <property type="entry name" value="CC_BshC"/>
    <property type="match status" value="1"/>
</dbReference>
<dbReference type="EMBL" id="LR027517">
    <property type="protein sequence ID" value="VCU52320.1"/>
    <property type="molecule type" value="Genomic_DNA"/>
</dbReference>
<dbReference type="NCBIfam" id="TIGR03998">
    <property type="entry name" value="thiol_BshC"/>
    <property type="match status" value="1"/>
</dbReference>
<dbReference type="InterPro" id="IPR055398">
    <property type="entry name" value="Rossmann-like_BshC"/>
</dbReference>
<dbReference type="GO" id="GO:0016874">
    <property type="term" value="F:ligase activity"/>
    <property type="evidence" value="ECO:0007669"/>
    <property type="project" value="UniProtKB-KW"/>
</dbReference>
<feature type="coiled-coil region" evidence="2">
    <location>
        <begin position="375"/>
        <end position="434"/>
    </location>
</feature>
<evidence type="ECO:0000313" key="6">
    <source>
        <dbReference type="Proteomes" id="UP000279841"/>
    </source>
</evidence>
<dbReference type="InterPro" id="IPR011199">
    <property type="entry name" value="Bacillithiol_biosynth_BshC"/>
</dbReference>
<dbReference type="InterPro" id="IPR055399">
    <property type="entry name" value="CC_BshC"/>
</dbReference>
<dbReference type="RefSeq" id="WP_124104112.1">
    <property type="nucleotide sequence ID" value="NZ_LR027517.1"/>
</dbReference>
<keyword evidence="1 5" id="KW-0436">Ligase</keyword>
<keyword evidence="2" id="KW-0175">Coiled coil</keyword>
<evidence type="ECO:0000256" key="1">
    <source>
        <dbReference type="ARBA" id="ARBA00022598"/>
    </source>
</evidence>
<evidence type="ECO:0000259" key="4">
    <source>
        <dbReference type="Pfam" id="PF24850"/>
    </source>
</evidence>
<proteinExistence type="predicted"/>
<dbReference type="Proteomes" id="UP000279841">
    <property type="component" value="Chromosome"/>
</dbReference>
<evidence type="ECO:0000313" key="5">
    <source>
        <dbReference type="EMBL" id="VCU52320.1"/>
    </source>
</evidence>
<gene>
    <name evidence="5" type="primary">bshC</name>
    <name evidence="5" type="ORF">TTHN1_00065</name>
</gene>
<evidence type="ECO:0000256" key="2">
    <source>
        <dbReference type="SAM" id="Coils"/>
    </source>
</evidence>
<accession>A0A3P4ANI7</accession>
<feature type="domain" description="Bacillithiol biosynthesis BshC C-terminal coiled-coil" evidence="4">
    <location>
        <begin position="333"/>
        <end position="466"/>
    </location>
</feature>